<dbReference type="PANTHER" id="PTHR24321">
    <property type="entry name" value="DEHYDROGENASES, SHORT CHAIN"/>
    <property type="match status" value="1"/>
</dbReference>
<dbReference type="PRINTS" id="PR00080">
    <property type="entry name" value="SDRFAMILY"/>
</dbReference>
<dbReference type="SUPFAM" id="SSF51735">
    <property type="entry name" value="NAD(P)-binding Rossmann-fold domains"/>
    <property type="match status" value="1"/>
</dbReference>
<keyword evidence="2 3" id="KW-0560">Oxidoreductase</keyword>
<dbReference type="InterPro" id="IPR002347">
    <property type="entry name" value="SDR_fam"/>
</dbReference>
<evidence type="ECO:0000256" key="1">
    <source>
        <dbReference type="ARBA" id="ARBA00006484"/>
    </source>
</evidence>
<reference evidence="4" key="1">
    <citation type="submission" date="2016-02" db="EMBL/GenBank/DDBJ databases">
        <authorList>
            <person name="Rodrigo-Torres Lidia"/>
            <person name="Arahal R.David."/>
        </authorList>
    </citation>
    <scope>NUCLEOTIDE SEQUENCE [LARGE SCALE GENOMIC DNA]</scope>
    <source>
        <strain evidence="4">CECT 9029</strain>
    </source>
</reference>
<sequence>MKKVAVVTGGSAGIGLAVVDGFIAEGYTVYSLDIQQGPRGNWVDCNVTDSAAVNSAVNQVISSEGQIDALVCNAGVHFSSNIENTSEEDFDRVMSINVKGAYYAIRACLPTMKAAKYGSIVLLGSDQCTIAKGNSFAYNLSKHAIASMAKTTALDYAQFNIRANAVCAGTTETPLYHKAIDAYCERSGADKEVVHKEEGNLQPLGRIAQPEEVANMVVFLASEKASFITGSLHAVDGGYTAQ</sequence>
<dbReference type="EMBL" id="FIZX01000001">
    <property type="protein sequence ID" value="CZF77801.1"/>
    <property type="molecule type" value="Genomic_DNA"/>
</dbReference>
<dbReference type="Proteomes" id="UP000071641">
    <property type="component" value="Unassembled WGS sequence"/>
</dbReference>
<dbReference type="EC" id="1.1.1.268" evidence="3"/>
<evidence type="ECO:0000256" key="2">
    <source>
        <dbReference type="ARBA" id="ARBA00023002"/>
    </source>
</evidence>
<keyword evidence="4" id="KW-1185">Reference proteome</keyword>
<evidence type="ECO:0000313" key="4">
    <source>
        <dbReference type="Proteomes" id="UP000071641"/>
    </source>
</evidence>
<dbReference type="Pfam" id="PF13561">
    <property type="entry name" value="adh_short_C2"/>
    <property type="match status" value="1"/>
</dbReference>
<accession>A0A128EUX4</accession>
<dbReference type="InterPro" id="IPR036291">
    <property type="entry name" value="NAD(P)-bd_dom_sf"/>
</dbReference>
<organism evidence="3 4">
    <name type="scientific">Grimontia celer</name>
    <dbReference type="NCBI Taxonomy" id="1796497"/>
    <lineage>
        <taxon>Bacteria</taxon>
        <taxon>Pseudomonadati</taxon>
        <taxon>Pseudomonadota</taxon>
        <taxon>Gammaproteobacteria</taxon>
        <taxon>Vibrionales</taxon>
        <taxon>Vibrionaceae</taxon>
        <taxon>Grimontia</taxon>
    </lineage>
</organism>
<dbReference type="GO" id="GO:0050574">
    <property type="term" value="F:2-(R)-hydroxypropyl-CoM dehydrogenase activity"/>
    <property type="evidence" value="ECO:0007669"/>
    <property type="project" value="UniProtKB-EC"/>
</dbReference>
<gene>
    <name evidence="3" type="primary">xecD</name>
    <name evidence="3" type="ORF">GCE9029_00436</name>
</gene>
<dbReference type="AlphaFoldDB" id="A0A128EUX4"/>
<dbReference type="PRINTS" id="PR00081">
    <property type="entry name" value="GDHRDH"/>
</dbReference>
<proteinExistence type="inferred from homology"/>
<dbReference type="OrthoDB" id="8613661at2"/>
<comment type="similarity">
    <text evidence="1">Belongs to the short-chain dehydrogenases/reductases (SDR) family.</text>
</comment>
<dbReference type="STRING" id="1796497.GCE9029_00436"/>
<dbReference type="PANTHER" id="PTHR24321:SF8">
    <property type="entry name" value="ESTRADIOL 17-BETA-DEHYDROGENASE 8-RELATED"/>
    <property type="match status" value="1"/>
</dbReference>
<name>A0A128EUX4_9GAMM</name>
<dbReference type="FunFam" id="3.40.50.720:FF:000084">
    <property type="entry name" value="Short-chain dehydrogenase reductase"/>
    <property type="match status" value="1"/>
</dbReference>
<evidence type="ECO:0000313" key="3">
    <source>
        <dbReference type="EMBL" id="CZF77801.1"/>
    </source>
</evidence>
<dbReference type="Gene3D" id="3.40.50.720">
    <property type="entry name" value="NAD(P)-binding Rossmann-like Domain"/>
    <property type="match status" value="1"/>
</dbReference>
<dbReference type="RefSeq" id="WP_062660826.1">
    <property type="nucleotide sequence ID" value="NZ_FIZX01000001.1"/>
</dbReference>
<protein>
    <submittedName>
        <fullName evidence="3">2-(R)-hydroxypropyl-CoM dehydrogenase</fullName>
        <ecNumber evidence="3">1.1.1.268</ecNumber>
    </submittedName>
</protein>
<dbReference type="CDD" id="cd05233">
    <property type="entry name" value="SDR_c"/>
    <property type="match status" value="1"/>
</dbReference>